<dbReference type="InterPro" id="IPR017871">
    <property type="entry name" value="ABC_transporter-like_CS"/>
</dbReference>
<protein>
    <recommendedName>
        <fullName evidence="13">Pyoverdine export ATP-binding/permease protein PvdT</fullName>
    </recommendedName>
</protein>
<evidence type="ECO:0000256" key="8">
    <source>
        <dbReference type="ARBA" id="ARBA00022967"/>
    </source>
</evidence>
<evidence type="ECO:0000256" key="2">
    <source>
        <dbReference type="ARBA" id="ARBA00022448"/>
    </source>
</evidence>
<dbReference type="Pfam" id="PF00005">
    <property type="entry name" value="ABC_tran"/>
    <property type="match status" value="1"/>
</dbReference>
<evidence type="ECO:0000256" key="11">
    <source>
        <dbReference type="ARBA" id="ARBA00023251"/>
    </source>
</evidence>
<evidence type="ECO:0000313" key="16">
    <source>
        <dbReference type="EMBL" id="MCV2367939.1"/>
    </source>
</evidence>
<gene>
    <name evidence="16" type="ORF">LNV07_07500</name>
</gene>
<keyword evidence="2" id="KW-0813">Transport</keyword>
<feature type="transmembrane region" description="Helical" evidence="14">
    <location>
        <begin position="633"/>
        <end position="651"/>
    </location>
</feature>
<sequence length="668" mass="70256">MALIELAGVARHYQHGDIDVPALDGISLAIEAGEYVAIVGQSGSGKSTLMNVLGCLDNPTHGSFHIGGQDASQLGPDELAALRRERFGFIFQRYHLLPHLDARANAALPAVYAGLGNNARSKRAEALLTRLGLADRLHHRPNALSGGQQQRVSIARALMNGGQIILADEPTGALDSASGAEMLRLLGELNEKGHTIILVTHDPSVAAHARRVIELKDGRVLKDSGTPANHSLPADAPAELAGTEQAGGLRRLQVQWREAILTAWLALRGNRLRTALSMLGISIGIASVVSILALTDAARGSIEKDVRGFLSGRIPVWRGNPALPPGAVARSFRPSELDAIRALPGVKDVNVVREMQLTARHRARDAGVTAIGADAQSLSARKLKLAEGRYFNELDQASSAQVVVIDGKARKALFKAGQPALGQTLLLSPMGLTAEVPGQPSAAGAALPMTIIGVVDPDSGGGVSFGFSNGQVLLPLSTFARKLDPKLDTDSFNVMLDFSVPPAQVREQVIHRLKALHGVEDFDSWNADEEFQKIQNVTAAMAALFAGVGAIALLVGGVGVMNIMLVSVSERTREIGIRMAVGARQGDVRLQFLIEAVVLCCLGGLVGVALSWLGAQGINAVQAKLEVQVSWTALAVAFAVSSAVGLLFGTLPARRAAALSPVDALARE</sequence>
<keyword evidence="17" id="KW-1185">Reference proteome</keyword>
<dbReference type="InterPro" id="IPR003593">
    <property type="entry name" value="AAA+_ATPase"/>
</dbReference>
<comment type="subcellular location">
    <subcellularLocation>
        <location evidence="1">Cell inner membrane</location>
        <topology evidence="1">Multi-pass membrane protein</topology>
    </subcellularLocation>
</comment>
<name>A0ABT2YD23_9BURK</name>
<dbReference type="InterPro" id="IPR017911">
    <property type="entry name" value="MacB-like_ATP-bd"/>
</dbReference>
<keyword evidence="10 14" id="KW-0472">Membrane</keyword>
<keyword evidence="3" id="KW-1003">Cell membrane</keyword>
<evidence type="ECO:0000256" key="3">
    <source>
        <dbReference type="ARBA" id="ARBA00022475"/>
    </source>
</evidence>
<dbReference type="PROSITE" id="PS50893">
    <property type="entry name" value="ABC_TRANSPORTER_2"/>
    <property type="match status" value="1"/>
</dbReference>
<keyword evidence="6" id="KW-0547">Nucleotide-binding</keyword>
<evidence type="ECO:0000256" key="5">
    <source>
        <dbReference type="ARBA" id="ARBA00022692"/>
    </source>
</evidence>
<evidence type="ECO:0000256" key="6">
    <source>
        <dbReference type="ARBA" id="ARBA00022741"/>
    </source>
</evidence>
<keyword evidence="5 14" id="KW-0812">Transmembrane</keyword>
<evidence type="ECO:0000256" key="1">
    <source>
        <dbReference type="ARBA" id="ARBA00004429"/>
    </source>
</evidence>
<feature type="domain" description="ABC transporter" evidence="15">
    <location>
        <begin position="4"/>
        <end position="242"/>
    </location>
</feature>
<evidence type="ECO:0000256" key="14">
    <source>
        <dbReference type="SAM" id="Phobius"/>
    </source>
</evidence>
<feature type="transmembrane region" description="Helical" evidence="14">
    <location>
        <begin position="590"/>
        <end position="613"/>
    </location>
</feature>
<evidence type="ECO:0000313" key="17">
    <source>
        <dbReference type="Proteomes" id="UP001209701"/>
    </source>
</evidence>
<dbReference type="Pfam" id="PF02687">
    <property type="entry name" value="FtsX"/>
    <property type="match status" value="1"/>
</dbReference>
<organism evidence="16 17">
    <name type="scientific">Roseateles oligotrophus</name>
    <dbReference type="NCBI Taxonomy" id="1769250"/>
    <lineage>
        <taxon>Bacteria</taxon>
        <taxon>Pseudomonadati</taxon>
        <taxon>Pseudomonadota</taxon>
        <taxon>Betaproteobacteria</taxon>
        <taxon>Burkholderiales</taxon>
        <taxon>Sphaerotilaceae</taxon>
        <taxon>Roseateles</taxon>
    </lineage>
</organism>
<dbReference type="Proteomes" id="UP001209701">
    <property type="component" value="Unassembled WGS sequence"/>
</dbReference>
<dbReference type="InterPro" id="IPR027417">
    <property type="entry name" value="P-loop_NTPase"/>
</dbReference>
<dbReference type="PROSITE" id="PS00211">
    <property type="entry name" value="ABC_TRANSPORTER_1"/>
    <property type="match status" value="1"/>
</dbReference>
<dbReference type="InterPro" id="IPR003439">
    <property type="entry name" value="ABC_transporter-like_ATP-bd"/>
</dbReference>
<keyword evidence="7 16" id="KW-0067">ATP-binding</keyword>
<comment type="caution">
    <text evidence="16">The sequence shown here is derived from an EMBL/GenBank/DDBJ whole genome shotgun (WGS) entry which is preliminary data.</text>
</comment>
<keyword evidence="8" id="KW-1278">Translocase</keyword>
<evidence type="ECO:0000256" key="7">
    <source>
        <dbReference type="ARBA" id="ARBA00022840"/>
    </source>
</evidence>
<dbReference type="SUPFAM" id="SSF52540">
    <property type="entry name" value="P-loop containing nucleoside triphosphate hydrolases"/>
    <property type="match status" value="1"/>
</dbReference>
<evidence type="ECO:0000256" key="10">
    <source>
        <dbReference type="ARBA" id="ARBA00023136"/>
    </source>
</evidence>
<dbReference type="InterPro" id="IPR003838">
    <property type="entry name" value="ABC3_permease_C"/>
</dbReference>
<dbReference type="InterPro" id="IPR025857">
    <property type="entry name" value="MacB_PCD"/>
</dbReference>
<dbReference type="GO" id="GO:0005524">
    <property type="term" value="F:ATP binding"/>
    <property type="evidence" value="ECO:0007669"/>
    <property type="project" value="UniProtKB-KW"/>
</dbReference>
<dbReference type="PANTHER" id="PTHR30572">
    <property type="entry name" value="MEMBRANE COMPONENT OF TRANSPORTER-RELATED"/>
    <property type="match status" value="1"/>
</dbReference>
<dbReference type="Gene3D" id="3.40.50.300">
    <property type="entry name" value="P-loop containing nucleotide triphosphate hydrolases"/>
    <property type="match status" value="1"/>
</dbReference>
<comment type="similarity">
    <text evidence="12">Belongs to the ABC transporter superfamily. Macrolide exporter (TC 3.A.1.122) family.</text>
</comment>
<keyword evidence="9 14" id="KW-1133">Transmembrane helix</keyword>
<dbReference type="InterPro" id="IPR050250">
    <property type="entry name" value="Macrolide_Exporter_MacB"/>
</dbReference>
<keyword evidence="4" id="KW-0997">Cell inner membrane</keyword>
<evidence type="ECO:0000256" key="12">
    <source>
        <dbReference type="ARBA" id="ARBA00038388"/>
    </source>
</evidence>
<evidence type="ECO:0000256" key="13">
    <source>
        <dbReference type="ARBA" id="ARBA00041199"/>
    </source>
</evidence>
<reference evidence="16 17" key="1">
    <citation type="submission" date="2021-11" db="EMBL/GenBank/DDBJ databases">
        <authorList>
            <person name="Liang Q."/>
            <person name="Mou H."/>
            <person name="Liu Z."/>
        </authorList>
    </citation>
    <scope>NUCLEOTIDE SEQUENCE [LARGE SCALE GENOMIC DNA]</scope>
    <source>
        <strain evidence="16 17">CHU3</strain>
    </source>
</reference>
<dbReference type="EMBL" id="JAJIRN010000003">
    <property type="protein sequence ID" value="MCV2367939.1"/>
    <property type="molecule type" value="Genomic_DNA"/>
</dbReference>
<proteinExistence type="inferred from homology"/>
<keyword evidence="11" id="KW-0046">Antibiotic resistance</keyword>
<evidence type="ECO:0000256" key="4">
    <source>
        <dbReference type="ARBA" id="ARBA00022519"/>
    </source>
</evidence>
<dbReference type="RefSeq" id="WP_263570564.1">
    <property type="nucleotide sequence ID" value="NZ_JAJIRN010000003.1"/>
</dbReference>
<dbReference type="SMART" id="SM00382">
    <property type="entry name" value="AAA"/>
    <property type="match status" value="1"/>
</dbReference>
<dbReference type="PANTHER" id="PTHR30572:SF14">
    <property type="entry name" value="MACROLIDE EXPORT ATP-BINDING_PERMEASE PROTEIN MACB"/>
    <property type="match status" value="1"/>
</dbReference>
<evidence type="ECO:0000259" key="15">
    <source>
        <dbReference type="PROSITE" id="PS50893"/>
    </source>
</evidence>
<dbReference type="Pfam" id="PF12704">
    <property type="entry name" value="MacB_PCD"/>
    <property type="match status" value="1"/>
</dbReference>
<dbReference type="CDD" id="cd03255">
    <property type="entry name" value="ABC_MJ0796_LolCDE_FtsE"/>
    <property type="match status" value="1"/>
</dbReference>
<evidence type="ECO:0000256" key="9">
    <source>
        <dbReference type="ARBA" id="ARBA00022989"/>
    </source>
</evidence>
<accession>A0ABT2YD23</accession>
<feature type="transmembrane region" description="Helical" evidence="14">
    <location>
        <begin position="541"/>
        <end position="569"/>
    </location>
</feature>